<sequence length="947" mass="104765">MVKADPKRNYYADLDLQPGADTEEIRKQFRKLALIYHPDRNPGRESECVPKFQAIQAAHEILGDPTERHKYDAERSRLNIYPNLARPNGPPRASYTANTNFPPPPRRTKPPETTPRRPTFTSTPSSAGAKAKANVFNAWQHLNPGKHAAGTGPGPGPGPGPPPQAGTGRYRSASDQEDQAEKGRTAWENFNTAKPGMGRSKTTRTPKKPGFDPTAEGDERQAGGASSYYTNSRYSDRPAPPPHVRPEVPPTPPRAAGAPPTARRPDPMDHFRDRLFDDVPFAEGNRDRTPYANSSGERTFLGRSASVRSSPHRPESSEVPDPFRPHRHRSASPSSRVRPDDQPFSPKSQAPPSFPSASSAHTRDRLSGNATKPFFMYSSSDEESDPAHRRGLPHLIRRRRNLLRIKTGNMRIRRTDRKPHPPRRGQSKIIDRQRQQQESIQHSNSFPSNVNAVVEDVAIRLEKARRRSFNKPTAPTILGYSVQCLSGKEKDEQRGNGSGFSTSRWLRLPPTDNTFSPTQTQNFKSRSHESVNTTFSPSDWDGKFTGAPDYFAQPPPTARKESRARVSPTRGRTQSRPVPVPPPPPRSTEDLNLKPGLRPPMNGAANSPYNVSSDSLPGGVKFSQEEWAKTFKEPSWVYPPPKAPSPTRPSSTGRRTKTPAARKASTSKPKSSSIPQPASVSDAVDDFEQPNRTTSRDAEELYTTASRDSNAMDIDTESPRPFISNSMPPPPPGPPPANLSTSTSNTATAGPRLVPVQPTRPEWRDDSASMRDPKVSTTAFSPTEPSKDTVNLTDLKKSLPSLLTFSQPPKQIIHAKRTPSASTPESASITRAVDPKSWADHLSQFSTYMIAWNKYNRIMLNHFDARQAAAEMLMSPVNPHHPMREGGGWLGAQGEGEKGGFKSYLQALTEDERVRMHWTVSCEKHKDAVQRLGALREKVRLKVLPVA</sequence>
<evidence type="ECO:0000313" key="1">
    <source>
        <dbReference type="EMBL" id="KAJ9640978.1"/>
    </source>
</evidence>
<proteinExistence type="predicted"/>
<name>A0ACC2Z086_9PEZI</name>
<protein>
    <submittedName>
        <fullName evidence="1">Uncharacterized protein</fullName>
    </submittedName>
</protein>
<keyword evidence="2" id="KW-1185">Reference proteome</keyword>
<gene>
    <name evidence="1" type="ORF">H2199_005646</name>
</gene>
<reference evidence="1" key="1">
    <citation type="submission" date="2022-10" db="EMBL/GenBank/DDBJ databases">
        <title>Culturing micro-colonial fungi from biological soil crusts in the Mojave desert and describing Neophaeococcomyces mojavensis, and introducing the new genera and species Taxawa tesnikishii.</title>
        <authorList>
            <person name="Kurbessoian T."/>
            <person name="Stajich J.E."/>
        </authorList>
    </citation>
    <scope>NUCLEOTIDE SEQUENCE</scope>
    <source>
        <strain evidence="1">JES_115</strain>
    </source>
</reference>
<comment type="caution">
    <text evidence="1">The sequence shown here is derived from an EMBL/GenBank/DDBJ whole genome shotgun (WGS) entry which is preliminary data.</text>
</comment>
<evidence type="ECO:0000313" key="2">
    <source>
        <dbReference type="Proteomes" id="UP001172680"/>
    </source>
</evidence>
<dbReference type="EMBL" id="JAPDRP010000016">
    <property type="protein sequence ID" value="KAJ9640978.1"/>
    <property type="molecule type" value="Genomic_DNA"/>
</dbReference>
<accession>A0ACC2Z086</accession>
<organism evidence="1 2">
    <name type="scientific">Coniosporium tulheliwenetii</name>
    <dbReference type="NCBI Taxonomy" id="3383036"/>
    <lineage>
        <taxon>Eukaryota</taxon>
        <taxon>Fungi</taxon>
        <taxon>Dikarya</taxon>
        <taxon>Ascomycota</taxon>
        <taxon>Pezizomycotina</taxon>
        <taxon>Dothideomycetes</taxon>
        <taxon>Dothideomycetes incertae sedis</taxon>
        <taxon>Coniosporium</taxon>
    </lineage>
</organism>
<dbReference type="Proteomes" id="UP001172680">
    <property type="component" value="Unassembled WGS sequence"/>
</dbReference>